<feature type="region of interest" description="Disordered" evidence="1">
    <location>
        <begin position="437"/>
        <end position="503"/>
    </location>
</feature>
<evidence type="ECO:0000259" key="2">
    <source>
        <dbReference type="PROSITE" id="PS51489"/>
    </source>
</evidence>
<feature type="region of interest" description="Disordered" evidence="1">
    <location>
        <begin position="386"/>
        <end position="420"/>
    </location>
</feature>
<dbReference type="AlphaFoldDB" id="A0A6C1EB66"/>
<dbReference type="Gene3D" id="1.25.40.930">
    <property type="match status" value="1"/>
</dbReference>
<dbReference type="Pfam" id="PF08311">
    <property type="entry name" value="Mad3_BUB1_I"/>
    <property type="match status" value="1"/>
</dbReference>
<dbReference type="SMART" id="SM00777">
    <property type="entry name" value="Mad3_BUB1_I"/>
    <property type="match status" value="1"/>
</dbReference>
<evidence type="ECO:0000313" key="4">
    <source>
        <dbReference type="Proteomes" id="UP000501346"/>
    </source>
</evidence>
<evidence type="ECO:0000256" key="1">
    <source>
        <dbReference type="SAM" id="MobiDB-lite"/>
    </source>
</evidence>
<organism evidence="3 4">
    <name type="scientific">Saccharomyces pastorianus</name>
    <name type="common">Lager yeast</name>
    <name type="synonym">Saccharomyces cerevisiae x Saccharomyces eubayanus</name>
    <dbReference type="NCBI Taxonomy" id="27292"/>
    <lineage>
        <taxon>Eukaryota</taxon>
        <taxon>Fungi</taxon>
        <taxon>Dikarya</taxon>
        <taxon>Ascomycota</taxon>
        <taxon>Saccharomycotina</taxon>
        <taxon>Saccharomycetes</taxon>
        <taxon>Saccharomycetales</taxon>
        <taxon>Saccharomycetaceae</taxon>
        <taxon>Saccharomyces</taxon>
    </lineage>
</organism>
<dbReference type="EMBL" id="CP049007">
    <property type="protein sequence ID" value="QID86093.1"/>
    <property type="molecule type" value="Genomic_DNA"/>
</dbReference>
<feature type="compositionally biased region" description="Polar residues" evidence="1">
    <location>
        <begin position="475"/>
        <end position="485"/>
    </location>
</feature>
<keyword evidence="4" id="KW-1185">Reference proteome</keyword>
<dbReference type="GO" id="GO:0051754">
    <property type="term" value="P:meiotic sister chromatid cohesion, centromeric"/>
    <property type="evidence" value="ECO:0007669"/>
    <property type="project" value="TreeGrafter"/>
</dbReference>
<dbReference type="InterPro" id="IPR012572">
    <property type="entry name" value="Mad3/Bub1_II"/>
</dbReference>
<dbReference type="Proteomes" id="UP000501346">
    <property type="component" value="Chromosome SeX-ScX"/>
</dbReference>
<accession>A0A6C1EB66</accession>
<dbReference type="PANTHER" id="PTHR14030">
    <property type="entry name" value="MITOTIC CHECKPOINT SERINE/THREONINE-PROTEIN KINASE BUB1"/>
    <property type="match status" value="1"/>
</dbReference>
<dbReference type="GO" id="GO:0005634">
    <property type="term" value="C:nucleus"/>
    <property type="evidence" value="ECO:0007669"/>
    <property type="project" value="TreeGrafter"/>
</dbReference>
<feature type="compositionally biased region" description="Acidic residues" evidence="1">
    <location>
        <begin position="395"/>
        <end position="405"/>
    </location>
</feature>
<evidence type="ECO:0000313" key="3">
    <source>
        <dbReference type="EMBL" id="QID86093.1"/>
    </source>
</evidence>
<dbReference type="GO" id="GO:0032991">
    <property type="term" value="C:protein-containing complex"/>
    <property type="evidence" value="ECO:0007669"/>
    <property type="project" value="UniProtKB-ARBA"/>
</dbReference>
<feature type="domain" description="BUB1 N-terminal" evidence="2">
    <location>
        <begin position="56"/>
        <end position="217"/>
    </location>
</feature>
<dbReference type="InterPro" id="IPR013212">
    <property type="entry name" value="Mad3/Bub1_I"/>
</dbReference>
<name>A0A6C1EB66_SACPS</name>
<dbReference type="InterPro" id="IPR015661">
    <property type="entry name" value="Bub1/Mad3"/>
</dbReference>
<gene>
    <name evidence="3" type="primary">MAD3_2</name>
    <name evidence="3" type="ORF">GRS66_008703</name>
</gene>
<reference evidence="3 4" key="1">
    <citation type="journal article" date="2019" name="BMC Genomics">
        <title>Chromosome level assembly and comparative genome analysis confirm lager-brewing yeasts originated from a single hybridization.</title>
        <authorList>
            <person name="Salazar A.N."/>
            <person name="Gorter de Vries A.R."/>
            <person name="van den Broek M."/>
            <person name="Brouwers N."/>
            <person name="de la Torre Cortes P."/>
            <person name="Kuijpers N.G.A."/>
            <person name="Daran J.G."/>
            <person name="Abeel T."/>
        </authorList>
    </citation>
    <scope>NUCLEOTIDE SEQUENCE [LARGE SCALE GENOMIC DNA]</scope>
    <source>
        <strain evidence="3 4">CBS 1483</strain>
    </source>
</reference>
<dbReference type="PROSITE" id="PS51489">
    <property type="entry name" value="BUB1_N"/>
    <property type="match status" value="1"/>
</dbReference>
<dbReference type="OrthoDB" id="248495at2759"/>
<sequence>MASSPSQNVVNFEHIEVQKENILPLKHGRSASALLKAIHQPLTEMSHIKSSFEQRLIDELPTLDDPITLYLEYINWLNNAYPQGGNSKQSGMLTLMEKCLSHLKNFKRYQNDLRFLKIWFWYMEIFTVNSFMESRDIFMYMLRNGIGSKLSLFYEEFASLLIQKQKFQHAVNILQLGIKNNAEPGLILENQLSHLQKQLDEQNIQEDGVIVDLLETTVLGKTRSGFVNRLELANPNDPLTNENILKNTIFVDDEDLNTEPSEEFKSNVYRDGWENFGSKAERSKENRSIISVLEANTNLGELKQHQIPSQKSRQRDEKLPIFRDSMGRSDPVYHIISVRDQKPEKIDCNFKLIYCQDEKAKSERLEFSLDEILAISRNIYKKKSLNKKHPREIEEGGEENEEHEETEIRSKKPKTSRKALVSKTLIPSYQEKISAGEGYINSPMTPKNQDIRLLDDSPVTGPRRLTPILEMRESYSVSQSRNSEIISDDDKSSSSFVSYPLPR</sequence>
<dbReference type="Gene3D" id="6.20.50.40">
    <property type="match status" value="1"/>
</dbReference>
<dbReference type="Pfam" id="PF08171">
    <property type="entry name" value="Mad3_BUB1_II"/>
    <property type="match status" value="1"/>
</dbReference>
<protein>
    <submittedName>
        <fullName evidence="3">Mitotic spindle checkpoint component mad3</fullName>
    </submittedName>
</protein>
<dbReference type="PANTHER" id="PTHR14030:SF4">
    <property type="entry name" value="BUB1 KINASE, ISOFORM A-RELATED"/>
    <property type="match status" value="1"/>
</dbReference>
<proteinExistence type="predicted"/>
<dbReference type="GO" id="GO:0007094">
    <property type="term" value="P:mitotic spindle assembly checkpoint signaling"/>
    <property type="evidence" value="ECO:0007669"/>
    <property type="project" value="InterPro"/>
</dbReference>
<dbReference type="Gene3D" id="1.20.58.2070">
    <property type="match status" value="1"/>
</dbReference>